<dbReference type="OrthoDB" id="10254187at2759"/>
<dbReference type="GO" id="GO:0042162">
    <property type="term" value="F:telomeric DNA binding"/>
    <property type="evidence" value="ECO:0007669"/>
    <property type="project" value="TreeGrafter"/>
</dbReference>
<name>A0A1M8A7M1_MALS4</name>
<dbReference type="Pfam" id="PF10193">
    <property type="entry name" value="Telomere_reg-2"/>
    <property type="match status" value="1"/>
</dbReference>
<dbReference type="GO" id="GO:0051879">
    <property type="term" value="F:Hsp90 protein binding"/>
    <property type="evidence" value="ECO:0007669"/>
    <property type="project" value="TreeGrafter"/>
</dbReference>
<reference evidence="5" key="1">
    <citation type="journal article" date="2017" name="Nucleic Acids Res.">
        <title>Proteogenomics produces comprehensive and highly accurate protein-coding gene annotation in a complete genome assembly of Malassezia sympodialis.</title>
        <authorList>
            <person name="Zhu Y."/>
            <person name="Engstroem P.G."/>
            <person name="Tellgren-Roth C."/>
            <person name="Baudo C.D."/>
            <person name="Kennell J.C."/>
            <person name="Sun S."/>
            <person name="Billmyre R.B."/>
            <person name="Schroeder M.S."/>
            <person name="Andersson A."/>
            <person name="Holm T."/>
            <person name="Sigurgeirsson B."/>
            <person name="Wu G."/>
            <person name="Sankaranarayanan S.R."/>
            <person name="Siddharthan R."/>
            <person name="Sanyal K."/>
            <person name="Lundeberg J."/>
            <person name="Nystedt B."/>
            <person name="Boekhout T."/>
            <person name="Dawson T.L. Jr."/>
            <person name="Heitman J."/>
            <person name="Scheynius A."/>
            <person name="Lehtioe J."/>
        </authorList>
    </citation>
    <scope>NUCLEOTIDE SEQUENCE [LARGE SCALE GENOMIC DNA]</scope>
    <source>
        <strain evidence="5">ATCC 42132</strain>
    </source>
</reference>
<protein>
    <recommendedName>
        <fullName evidence="3">Telomere length regulation protein conserved domain-containing protein</fullName>
    </recommendedName>
</protein>
<organism evidence="4 5">
    <name type="scientific">Malassezia sympodialis (strain ATCC 42132)</name>
    <name type="common">Atopic eczema-associated yeast</name>
    <dbReference type="NCBI Taxonomy" id="1230383"/>
    <lineage>
        <taxon>Eukaryota</taxon>
        <taxon>Fungi</taxon>
        <taxon>Dikarya</taxon>
        <taxon>Basidiomycota</taxon>
        <taxon>Ustilaginomycotina</taxon>
        <taxon>Malasseziomycetes</taxon>
        <taxon>Malasseziales</taxon>
        <taxon>Malasseziaceae</taxon>
        <taxon>Malassezia</taxon>
    </lineage>
</organism>
<accession>A0A1M8A7M1</accession>
<feature type="compositionally biased region" description="Acidic residues" evidence="2">
    <location>
        <begin position="539"/>
        <end position="549"/>
    </location>
</feature>
<dbReference type="InterPro" id="IPR019337">
    <property type="entry name" value="Telomere_length_regulation_dom"/>
</dbReference>
<dbReference type="GO" id="GO:0005829">
    <property type="term" value="C:cytosol"/>
    <property type="evidence" value="ECO:0007669"/>
    <property type="project" value="TreeGrafter"/>
</dbReference>
<dbReference type="InterPro" id="IPR038528">
    <property type="entry name" value="TEL2_C_sf"/>
</dbReference>
<feature type="compositionally biased region" description="Low complexity" evidence="2">
    <location>
        <begin position="501"/>
        <end position="510"/>
    </location>
</feature>
<dbReference type="Gene3D" id="1.25.40.720">
    <property type="entry name" value="Telomere length regulation protein 2, C-terminal domain"/>
    <property type="match status" value="1"/>
</dbReference>
<dbReference type="EMBL" id="LT671824">
    <property type="protein sequence ID" value="SHO78476.1"/>
    <property type="molecule type" value="Genomic_DNA"/>
</dbReference>
<gene>
    <name evidence="4" type="ORF">MSYG_2822</name>
</gene>
<proteinExistence type="inferred from homology"/>
<dbReference type="PANTHER" id="PTHR15830">
    <property type="entry name" value="TELOMERE LENGTH REGULATION PROTEIN TEL2 FAMILY MEMBER"/>
    <property type="match status" value="1"/>
</dbReference>
<evidence type="ECO:0000259" key="3">
    <source>
        <dbReference type="Pfam" id="PF10193"/>
    </source>
</evidence>
<feature type="region of interest" description="Disordered" evidence="2">
    <location>
        <begin position="477"/>
        <end position="549"/>
    </location>
</feature>
<dbReference type="GO" id="GO:0051083">
    <property type="term" value="P:'de novo' cotranslational protein folding"/>
    <property type="evidence" value="ECO:0007669"/>
    <property type="project" value="TreeGrafter"/>
</dbReference>
<dbReference type="VEuPathDB" id="FungiDB:MSYG_2822"/>
<dbReference type="PANTHER" id="PTHR15830:SF10">
    <property type="entry name" value="TELOMERE LENGTH REGULATION PROTEIN TEL2 HOMOLOG"/>
    <property type="match status" value="1"/>
</dbReference>
<feature type="domain" description="Telomere length regulation protein conserved" evidence="3">
    <location>
        <begin position="565"/>
        <end position="675"/>
    </location>
</feature>
<dbReference type="InterPro" id="IPR051970">
    <property type="entry name" value="TEL2_Regulation"/>
</dbReference>
<evidence type="ECO:0000256" key="2">
    <source>
        <dbReference type="SAM" id="MobiDB-lite"/>
    </source>
</evidence>
<evidence type="ECO:0000256" key="1">
    <source>
        <dbReference type="ARBA" id="ARBA00006133"/>
    </source>
</evidence>
<comment type="similarity">
    <text evidence="1">Belongs to the TEL2 family.</text>
</comment>
<evidence type="ECO:0000313" key="5">
    <source>
        <dbReference type="Proteomes" id="UP000186303"/>
    </source>
</evidence>
<dbReference type="OMA" id="ARIFACW"/>
<dbReference type="AlphaFoldDB" id="A0A1M8A7M1"/>
<dbReference type="Proteomes" id="UP000186303">
    <property type="component" value="Chromosome 4"/>
</dbReference>
<evidence type="ECO:0000313" key="4">
    <source>
        <dbReference type="EMBL" id="SHO78476.1"/>
    </source>
</evidence>
<keyword evidence="5" id="KW-1185">Reference proteome</keyword>
<dbReference type="STRING" id="1230383.A0A1M8A7M1"/>
<sequence>MGDAWPACIGTAATWEQVVDAVLPPLRLVGALPAAYEASTRDAPGPCGTVPAWWGACQHSLLTTLCVTWAGALQQHDLYDAVLRGWLVPDGETLAVAQVWTHTLATCAALLTTRAECHPATLEALTWVLERLDATRMLGHALEACGAEPHAARRDLRWAEAAAQMSALPTRVANVYGPRPSAGAMLDAYAAWPASLAQAMAQRMSTDAAGRLAVLLARLARAGHVTPAFWQAAAPHVHDEAAWALVWEACEERVRETVLQALLALWQARIERTPFARPVAKDERAPGTEGRAFLTREAMQYAYSAYRMLAIVAGAAEAPRWSWARLSGAQAATHGPLLCIALAAWAMDRDPIESLAALLRAWSDPRRIARASLTQAEDVTTLVLVALKCVVPAPEAIRAHATSASVLRGVSAHMEHSDPAVRRLGMLVAEVLSASSGVERPLRFPEAVWDGRGDGRETCRVLRALFDRAGPLWPSTEPVAWPAEPAAPPRPASDRAPRPSAPVTVSLPRRVPARRPLVEDVSDRAAAPVPSMSPGASDESSEGEHDDGDTSVLLDAALRKKPRVPVYIYELVPLLRERAYRANKLALKHAEPLIRRKTGWGAEIAEHAVDVAIALASLQDNYGIRALDERRTRALCALCVAAPGVVVDCLCEQVFSPHYALAQRLSMLRAIADAAQEMAGLTPLEPAVASLGLTEAATARARAGGEERLAQHGVDVARRQAARLGSAPAPAWSVKPAVPFTAAASAFVFPLLRRCEAAQQQVSRTYAGSDAMTSPPVVAAVLHTLCVLCQAGRHAPFFATRIVPDVLSFAERQSGHPDATVAGAALALVLVVLDAASDAERLVAQAQAPLLVRVQSVAEGYVATRPGGALERSAAAVVLRISEMQAQVRQALLGL</sequence>